<protein>
    <submittedName>
        <fullName evidence="2">Uncharacterized protein</fullName>
    </submittedName>
</protein>
<feature type="region of interest" description="Disordered" evidence="1">
    <location>
        <begin position="36"/>
        <end position="108"/>
    </location>
</feature>
<reference evidence="2 3" key="1">
    <citation type="submission" date="2020-08" db="EMBL/GenBank/DDBJ databases">
        <title>Whole genome shotgun sequence of Actinoplanes ianthinogenes NBRC 13996.</title>
        <authorList>
            <person name="Komaki H."/>
            <person name="Tamura T."/>
        </authorList>
    </citation>
    <scope>NUCLEOTIDE SEQUENCE [LARGE SCALE GENOMIC DNA]</scope>
    <source>
        <strain evidence="2 3">NBRC 13996</strain>
    </source>
</reference>
<accession>A0ABM7LK00</accession>
<keyword evidence="3" id="KW-1185">Reference proteome</keyword>
<dbReference type="EMBL" id="AP023356">
    <property type="protein sequence ID" value="BCJ39601.1"/>
    <property type="molecule type" value="Genomic_DNA"/>
</dbReference>
<proteinExistence type="predicted"/>
<organism evidence="2 3">
    <name type="scientific">Actinoplanes ianthinogenes</name>
    <dbReference type="NCBI Taxonomy" id="122358"/>
    <lineage>
        <taxon>Bacteria</taxon>
        <taxon>Bacillati</taxon>
        <taxon>Actinomycetota</taxon>
        <taxon>Actinomycetes</taxon>
        <taxon>Micromonosporales</taxon>
        <taxon>Micromonosporaceae</taxon>
        <taxon>Actinoplanes</taxon>
    </lineage>
</organism>
<evidence type="ECO:0000256" key="1">
    <source>
        <dbReference type="SAM" id="MobiDB-lite"/>
    </source>
</evidence>
<sequence>MLSDFGAAVPDADVAGVAATLEVTGVAVTPDAAELAADSAGDRVQPAVPTTTSMTKPVSSLRTAHPHAPPTMPTVQSVLPKPAPLPRTPVRRAAPTGSVPAAILAQLH</sequence>
<dbReference type="Proteomes" id="UP000676967">
    <property type="component" value="Chromosome"/>
</dbReference>
<feature type="compositionally biased region" description="Polar residues" evidence="1">
    <location>
        <begin position="48"/>
        <end position="62"/>
    </location>
</feature>
<evidence type="ECO:0000313" key="2">
    <source>
        <dbReference type="EMBL" id="BCJ39601.1"/>
    </source>
</evidence>
<evidence type="ECO:0000313" key="3">
    <source>
        <dbReference type="Proteomes" id="UP000676967"/>
    </source>
</evidence>
<name>A0ABM7LK00_9ACTN</name>
<gene>
    <name evidence="2" type="ORF">Aiant_02580</name>
</gene>